<dbReference type="InterPro" id="IPR011545">
    <property type="entry name" value="DEAD/DEAH_box_helicase_dom"/>
</dbReference>
<dbReference type="EMBL" id="JAWRVE010000037">
    <property type="protein sequence ID" value="KAL1870459.1"/>
    <property type="molecule type" value="Genomic_DNA"/>
</dbReference>
<dbReference type="SUPFAM" id="SSF46785">
    <property type="entry name" value="Winged helix' DNA-binding domain"/>
    <property type="match status" value="1"/>
</dbReference>
<dbReference type="Gene3D" id="1.10.3380.20">
    <property type="match status" value="1"/>
</dbReference>
<keyword evidence="3" id="KW-0347">Helicase</keyword>
<dbReference type="InterPro" id="IPR050474">
    <property type="entry name" value="Hel308_SKI2-like"/>
</dbReference>
<dbReference type="Gene3D" id="3.40.50.300">
    <property type="entry name" value="P-loop containing nucleotide triphosphate hydrolases"/>
    <property type="match status" value="2"/>
</dbReference>
<dbReference type="Pfam" id="PF25453">
    <property type="entry name" value="DUF7898"/>
    <property type="match status" value="1"/>
</dbReference>
<comment type="caution">
    <text evidence="9">The sequence shown here is derived from an EMBL/GenBank/DDBJ whole genome shotgun (WGS) entry which is preliminary data.</text>
</comment>
<evidence type="ECO:0000256" key="3">
    <source>
        <dbReference type="ARBA" id="ARBA00022806"/>
    </source>
</evidence>
<keyword evidence="4" id="KW-0067">ATP-binding</keyword>
<dbReference type="InterPro" id="IPR046931">
    <property type="entry name" value="HTH_61"/>
</dbReference>
<dbReference type="Pfam" id="PF00271">
    <property type="entry name" value="Helicase_C"/>
    <property type="match status" value="1"/>
</dbReference>
<evidence type="ECO:0000259" key="7">
    <source>
        <dbReference type="PROSITE" id="PS51192"/>
    </source>
</evidence>
<gene>
    <name evidence="9" type="ORF">Daus18300_005146</name>
</gene>
<dbReference type="PANTHER" id="PTHR47961:SF6">
    <property type="entry name" value="DNA-DIRECTED DNA POLYMERASE"/>
    <property type="match status" value="1"/>
</dbReference>
<dbReference type="InterPro" id="IPR001650">
    <property type="entry name" value="Helicase_C-like"/>
</dbReference>
<dbReference type="PROSITE" id="PS51192">
    <property type="entry name" value="HELICASE_ATP_BIND_1"/>
    <property type="match status" value="1"/>
</dbReference>
<keyword evidence="2" id="KW-0378">Hydrolase</keyword>
<evidence type="ECO:0008006" key="11">
    <source>
        <dbReference type="Google" id="ProtNLM"/>
    </source>
</evidence>
<keyword evidence="10" id="KW-1185">Reference proteome</keyword>
<protein>
    <recommendedName>
        <fullName evidence="11">DNA polymerase theta subunit</fullName>
    </recommendedName>
</protein>
<dbReference type="SUPFAM" id="SSF52540">
    <property type="entry name" value="P-loop containing nucleoside triphosphate hydrolases"/>
    <property type="match status" value="1"/>
</dbReference>
<evidence type="ECO:0000256" key="5">
    <source>
        <dbReference type="ARBA" id="ARBA00048988"/>
    </source>
</evidence>
<dbReference type="Pfam" id="PF20470">
    <property type="entry name" value="HTH_61"/>
    <property type="match status" value="1"/>
</dbReference>
<dbReference type="SMART" id="SM00487">
    <property type="entry name" value="DEXDc"/>
    <property type="match status" value="1"/>
</dbReference>
<dbReference type="PROSITE" id="PS51194">
    <property type="entry name" value="HELICASE_CTER"/>
    <property type="match status" value="1"/>
</dbReference>
<dbReference type="SMART" id="SM00490">
    <property type="entry name" value="HELICc"/>
    <property type="match status" value="1"/>
</dbReference>
<dbReference type="InterPro" id="IPR057220">
    <property type="entry name" value="DUF7898"/>
</dbReference>
<keyword evidence="1" id="KW-0547">Nucleotide-binding</keyword>
<feature type="region of interest" description="Disordered" evidence="6">
    <location>
        <begin position="37"/>
        <end position="68"/>
    </location>
</feature>
<evidence type="ECO:0000256" key="4">
    <source>
        <dbReference type="ARBA" id="ARBA00022840"/>
    </source>
</evidence>
<comment type="catalytic activity">
    <reaction evidence="5">
        <text>ATP + H2O = ADP + phosphate + H(+)</text>
        <dbReference type="Rhea" id="RHEA:13065"/>
        <dbReference type="ChEBI" id="CHEBI:15377"/>
        <dbReference type="ChEBI" id="CHEBI:15378"/>
        <dbReference type="ChEBI" id="CHEBI:30616"/>
        <dbReference type="ChEBI" id="CHEBI:43474"/>
        <dbReference type="ChEBI" id="CHEBI:456216"/>
        <dbReference type="EC" id="5.6.2.4"/>
    </reaction>
</comment>
<sequence length="929" mass="102577">MATNTGIRHKTTLQAAKEYQAEYQTTSVLGTKRQIDAAKSGDNGHTSSTAKRVAPFQSASALSRGPPSLAASEITRHLPQVAHSSTVNCLSEYSQRKAFPATPTPAHDALLRLSHPAYRLPKPLVANFEALGIQSIYPWQKQCLMGPGLLKGEKNLVYSAPTGGGKSLVADVLMLKRVLEDREAKAILVLPYVALVQEKVRWLRNVVQGISREAITGPIQESDQKLWRRRSDEDTVRVVGFFGGSKVKQTWADFDIGVCTIEKANSLVNTAINDGSITKLKVVVLDELHMIDDDHRGYLLELMATKLLSLDDHAVQIIGMSATLTNITLLATWLQGHFYETQYRPVPIEEHLVYDGRIYAAGTISRVIKAASQAKETRASQASSTVLGTIAASDAKELQEPVLNAVVALASETARAGYGVLVFASSRAGCESDALIISRVLPPLHGWDTDIQEKRTDLLGDLRSLPGGLDPILEQTITHGVAFHHAGLTTEERDLIANAYDDGIIKVCVATCSLAAGINLPARRVILHNARMGRDIVGPSMLRQMRGRAGRKGKDEVGETYLCCRQKDLEDVTDLMQAELPKLTSCLTSEKHRIQRALLEAVAVRLATSRDSLDEFVQKTLLYHSTDIVKINETVELSLSELQARGFISIDHFSNFEATQLGKAIVTSSLDPDDGVFIHKELKRALQAFVMDGEMHILYTFTPVQDMSVNINWKIYANEMEGLDESGLRVLSFLGLKPTEINRMMRGGAMKAETNADKELARVYHRFYLALQLRDLCNEMPVHRVAQKYTMPRGTVQTLAQSCQGFAAGMVKFCEQMGWGVMAAALDHFSDRLRAGAKSELLALAKITFVKSRTARVFWDNGLRSVAAVANADPQELVPVLLQAQPNKIRLEAKDEQKYKEKLLMKATVIADSANRLWQIEMQQDIYEE</sequence>
<proteinExistence type="predicted"/>
<dbReference type="SUPFAM" id="SSF158702">
    <property type="entry name" value="Sec63 N-terminal domain-like"/>
    <property type="match status" value="1"/>
</dbReference>
<evidence type="ECO:0000256" key="1">
    <source>
        <dbReference type="ARBA" id="ARBA00022741"/>
    </source>
</evidence>
<evidence type="ECO:0000259" key="8">
    <source>
        <dbReference type="PROSITE" id="PS51194"/>
    </source>
</evidence>
<reference evidence="9 10" key="1">
    <citation type="journal article" date="2024" name="IMA Fungus">
        <title>IMA Genome - F19 : A genome assembly and annotation guide to empower mycologists, including annotated draft genome sequences of Ceratocystis pirilliformis, Diaporthe australafricana, Fusarium ophioides, Paecilomyces lecythidis, and Sporothrix stenoceras.</title>
        <authorList>
            <person name="Aylward J."/>
            <person name="Wilson A.M."/>
            <person name="Visagie C.M."/>
            <person name="Spraker J."/>
            <person name="Barnes I."/>
            <person name="Buitendag C."/>
            <person name="Ceriani C."/>
            <person name="Del Mar Angel L."/>
            <person name="du Plessis D."/>
            <person name="Fuchs T."/>
            <person name="Gasser K."/>
            <person name="Kramer D."/>
            <person name="Li W."/>
            <person name="Munsamy K."/>
            <person name="Piso A."/>
            <person name="Price J.L."/>
            <person name="Sonnekus B."/>
            <person name="Thomas C."/>
            <person name="van der Nest A."/>
            <person name="van Dijk A."/>
            <person name="van Heerden A."/>
            <person name="van Vuuren N."/>
            <person name="Yilmaz N."/>
            <person name="Duong T.A."/>
            <person name="van der Merwe N.A."/>
            <person name="Wingfield M.J."/>
            <person name="Wingfield B.D."/>
        </authorList>
    </citation>
    <scope>NUCLEOTIDE SEQUENCE [LARGE SCALE GENOMIC DNA]</scope>
    <source>
        <strain evidence="9 10">CMW 18300</strain>
    </source>
</reference>
<evidence type="ECO:0000256" key="2">
    <source>
        <dbReference type="ARBA" id="ARBA00022801"/>
    </source>
</evidence>
<dbReference type="CDD" id="cd18026">
    <property type="entry name" value="DEXHc_POLQ-like"/>
    <property type="match status" value="1"/>
</dbReference>
<evidence type="ECO:0000313" key="9">
    <source>
        <dbReference type="EMBL" id="KAL1870459.1"/>
    </source>
</evidence>
<dbReference type="InterPro" id="IPR036390">
    <property type="entry name" value="WH_DNA-bd_sf"/>
</dbReference>
<accession>A0ABR3X3E2</accession>
<evidence type="ECO:0000256" key="6">
    <source>
        <dbReference type="SAM" id="MobiDB-lite"/>
    </source>
</evidence>
<dbReference type="PANTHER" id="PTHR47961">
    <property type="entry name" value="DNA POLYMERASE THETA, PUTATIVE (AFU_ORTHOLOGUE AFUA_1G05260)-RELATED"/>
    <property type="match status" value="1"/>
</dbReference>
<evidence type="ECO:0000313" key="10">
    <source>
        <dbReference type="Proteomes" id="UP001583177"/>
    </source>
</evidence>
<feature type="domain" description="Helicase C-terminal" evidence="8">
    <location>
        <begin position="401"/>
        <end position="602"/>
    </location>
</feature>
<dbReference type="InterPro" id="IPR048960">
    <property type="entry name" value="POLQ-like_helical"/>
</dbReference>
<dbReference type="InterPro" id="IPR027417">
    <property type="entry name" value="P-loop_NTPase"/>
</dbReference>
<dbReference type="Pfam" id="PF00270">
    <property type="entry name" value="DEAD"/>
    <property type="match status" value="1"/>
</dbReference>
<organism evidence="9 10">
    <name type="scientific">Diaporthe australafricana</name>
    <dbReference type="NCBI Taxonomy" id="127596"/>
    <lineage>
        <taxon>Eukaryota</taxon>
        <taxon>Fungi</taxon>
        <taxon>Dikarya</taxon>
        <taxon>Ascomycota</taxon>
        <taxon>Pezizomycotina</taxon>
        <taxon>Sordariomycetes</taxon>
        <taxon>Sordariomycetidae</taxon>
        <taxon>Diaporthales</taxon>
        <taxon>Diaporthaceae</taxon>
        <taxon>Diaporthe</taxon>
    </lineage>
</organism>
<dbReference type="Pfam" id="PF21099">
    <property type="entry name" value="POLQ_helical"/>
    <property type="match status" value="1"/>
</dbReference>
<name>A0ABR3X3E2_9PEZI</name>
<dbReference type="InterPro" id="IPR014001">
    <property type="entry name" value="Helicase_ATP-bd"/>
</dbReference>
<dbReference type="CDD" id="cd18795">
    <property type="entry name" value="SF2_C_Ski2"/>
    <property type="match status" value="1"/>
</dbReference>
<feature type="domain" description="Helicase ATP-binding" evidence="7">
    <location>
        <begin position="147"/>
        <end position="342"/>
    </location>
</feature>
<dbReference type="Proteomes" id="UP001583177">
    <property type="component" value="Unassembled WGS sequence"/>
</dbReference>